<dbReference type="EMBL" id="LAZR01040904">
    <property type="protein sequence ID" value="KKL13321.1"/>
    <property type="molecule type" value="Genomic_DNA"/>
</dbReference>
<dbReference type="AlphaFoldDB" id="A0A0F9D6B4"/>
<evidence type="ECO:0000256" key="1">
    <source>
        <dbReference type="SAM" id="Phobius"/>
    </source>
</evidence>
<keyword evidence="1" id="KW-0812">Transmembrane</keyword>
<gene>
    <name evidence="2" type="ORF">LCGC14_2526930</name>
</gene>
<evidence type="ECO:0000313" key="2">
    <source>
        <dbReference type="EMBL" id="KKL13321.1"/>
    </source>
</evidence>
<reference evidence="2" key="1">
    <citation type="journal article" date="2015" name="Nature">
        <title>Complex archaea that bridge the gap between prokaryotes and eukaryotes.</title>
        <authorList>
            <person name="Spang A."/>
            <person name="Saw J.H."/>
            <person name="Jorgensen S.L."/>
            <person name="Zaremba-Niedzwiedzka K."/>
            <person name="Martijn J."/>
            <person name="Lind A.E."/>
            <person name="van Eijk R."/>
            <person name="Schleper C."/>
            <person name="Guy L."/>
            <person name="Ettema T.J."/>
        </authorList>
    </citation>
    <scope>NUCLEOTIDE SEQUENCE</scope>
</reference>
<name>A0A0F9D6B4_9ZZZZ</name>
<keyword evidence="1" id="KW-1133">Transmembrane helix</keyword>
<accession>A0A0F9D6B4</accession>
<organism evidence="2">
    <name type="scientific">marine sediment metagenome</name>
    <dbReference type="NCBI Taxonomy" id="412755"/>
    <lineage>
        <taxon>unclassified sequences</taxon>
        <taxon>metagenomes</taxon>
        <taxon>ecological metagenomes</taxon>
    </lineage>
</organism>
<feature type="transmembrane region" description="Helical" evidence="1">
    <location>
        <begin position="6"/>
        <end position="24"/>
    </location>
</feature>
<protein>
    <submittedName>
        <fullName evidence="2">Uncharacterized protein</fullName>
    </submittedName>
</protein>
<comment type="caution">
    <text evidence="2">The sequence shown here is derived from an EMBL/GenBank/DDBJ whole genome shotgun (WGS) entry which is preliminary data.</text>
</comment>
<sequence length="182" mass="20460">MGTLIILIIAVLLVPIGIGLAIWAESWTKDRKKKEGYYNFNTITSTPISNTVGITGVALAIIAVVVVVAWSIVSLINILHTYNTVQEMEAFRDGTMSAYEYTIDETQNVVIDPAGTRDGAWTDFSYQEQGLAVSERIKELRDKVEWYNAKLEKYRSWNNLWAFEGMIADIPDDWTFITIGGD</sequence>
<keyword evidence="1" id="KW-0472">Membrane</keyword>
<feature type="transmembrane region" description="Helical" evidence="1">
    <location>
        <begin position="57"/>
        <end position="79"/>
    </location>
</feature>
<proteinExistence type="predicted"/>